<keyword evidence="1" id="KW-0732">Signal</keyword>
<protein>
    <recommendedName>
        <fullName evidence="4">Carboxypeptidase regulatory-like domain-containing protein</fullName>
    </recommendedName>
</protein>
<accession>A0A517Y6N9</accession>
<dbReference type="PROSITE" id="PS51257">
    <property type="entry name" value="PROKAR_LIPOPROTEIN"/>
    <property type="match status" value="1"/>
</dbReference>
<proteinExistence type="predicted"/>
<reference evidence="2 3" key="1">
    <citation type="submission" date="2019-02" db="EMBL/GenBank/DDBJ databases">
        <title>Deep-cultivation of Planctomycetes and their phenomic and genomic characterization uncovers novel biology.</title>
        <authorList>
            <person name="Wiegand S."/>
            <person name="Jogler M."/>
            <person name="Boedeker C."/>
            <person name="Pinto D."/>
            <person name="Vollmers J."/>
            <person name="Rivas-Marin E."/>
            <person name="Kohn T."/>
            <person name="Peeters S.H."/>
            <person name="Heuer A."/>
            <person name="Rast P."/>
            <person name="Oberbeckmann S."/>
            <person name="Bunk B."/>
            <person name="Jeske O."/>
            <person name="Meyerdierks A."/>
            <person name="Storesund J.E."/>
            <person name="Kallscheuer N."/>
            <person name="Luecker S."/>
            <person name="Lage O.M."/>
            <person name="Pohl T."/>
            <person name="Merkel B.J."/>
            <person name="Hornburger P."/>
            <person name="Mueller R.-W."/>
            <person name="Bruemmer F."/>
            <person name="Labrenz M."/>
            <person name="Spormann A.M."/>
            <person name="Op den Camp H."/>
            <person name="Overmann J."/>
            <person name="Amann R."/>
            <person name="Jetten M.S.M."/>
            <person name="Mascher T."/>
            <person name="Medema M.H."/>
            <person name="Devos D.P."/>
            <person name="Kaster A.-K."/>
            <person name="Ovreas L."/>
            <person name="Rohde M."/>
            <person name="Galperin M.Y."/>
            <person name="Jogler C."/>
        </authorList>
    </citation>
    <scope>NUCLEOTIDE SEQUENCE [LARGE SCALE GENOMIC DNA]</scope>
    <source>
        <strain evidence="2 3">ETA_A8</strain>
    </source>
</reference>
<dbReference type="Proteomes" id="UP000315017">
    <property type="component" value="Chromosome"/>
</dbReference>
<dbReference type="EMBL" id="CP036274">
    <property type="protein sequence ID" value="QDU25903.1"/>
    <property type="molecule type" value="Genomic_DNA"/>
</dbReference>
<dbReference type="RefSeq" id="WP_145085594.1">
    <property type="nucleotide sequence ID" value="NZ_CP036274.1"/>
</dbReference>
<name>A0A517Y6N9_9BACT</name>
<evidence type="ECO:0008006" key="4">
    <source>
        <dbReference type="Google" id="ProtNLM"/>
    </source>
</evidence>
<keyword evidence="3" id="KW-1185">Reference proteome</keyword>
<dbReference type="OrthoDB" id="285633at2"/>
<feature type="signal peptide" evidence="1">
    <location>
        <begin position="1"/>
        <end position="28"/>
    </location>
</feature>
<feature type="chain" id="PRO_5022027366" description="Carboxypeptidase regulatory-like domain-containing protein" evidence="1">
    <location>
        <begin position="29"/>
        <end position="155"/>
    </location>
</feature>
<evidence type="ECO:0000313" key="2">
    <source>
        <dbReference type="EMBL" id="QDU25903.1"/>
    </source>
</evidence>
<sequence precursor="true">MLSAGRNSLCCSLAFSALALGSWPLFFAAGCSEPGEALLDVRGTVQLEQEPLTTGVVSLRAENGNETRHQPTGLIDSQGNYRLYTAGRPGAPPGFYRVVVFANEPAIDLSKVHPGLPKSLIPKRYNDAISSPLAFEVKPDAAAGSYNLQLTRAAP</sequence>
<evidence type="ECO:0000313" key="3">
    <source>
        <dbReference type="Proteomes" id="UP000315017"/>
    </source>
</evidence>
<dbReference type="AlphaFoldDB" id="A0A517Y6N9"/>
<dbReference type="KEGG" id="aagg:ETAA8_09750"/>
<organism evidence="2 3">
    <name type="scientific">Anatilimnocola aggregata</name>
    <dbReference type="NCBI Taxonomy" id="2528021"/>
    <lineage>
        <taxon>Bacteria</taxon>
        <taxon>Pseudomonadati</taxon>
        <taxon>Planctomycetota</taxon>
        <taxon>Planctomycetia</taxon>
        <taxon>Pirellulales</taxon>
        <taxon>Pirellulaceae</taxon>
        <taxon>Anatilimnocola</taxon>
    </lineage>
</organism>
<evidence type="ECO:0000256" key="1">
    <source>
        <dbReference type="SAM" id="SignalP"/>
    </source>
</evidence>
<gene>
    <name evidence="2" type="ORF">ETAA8_09750</name>
</gene>